<dbReference type="GO" id="GO:0016020">
    <property type="term" value="C:membrane"/>
    <property type="evidence" value="ECO:0007669"/>
    <property type="project" value="UniProtKB-SubCell"/>
</dbReference>
<feature type="transmembrane region" description="Helical" evidence="6">
    <location>
        <begin position="93"/>
        <end position="114"/>
    </location>
</feature>
<keyword evidence="9" id="KW-1185">Reference proteome</keyword>
<reference evidence="8 9" key="1">
    <citation type="submission" date="2014-06" db="EMBL/GenBank/DDBJ databases">
        <title>Saccharopolyspora rectivirgula DSM-43113 Genome sequencing.</title>
        <authorList>
            <person name="Barrera C."/>
            <person name="Millon L."/>
            <person name="Rognon B."/>
            <person name="Zaugg C."/>
            <person name="Monod M."/>
        </authorList>
    </citation>
    <scope>NUCLEOTIDE SEQUENCE [LARGE SCALE GENOMIC DNA]</scope>
    <source>
        <strain evidence="8 9">DSM 43113</strain>
    </source>
</reference>
<dbReference type="RefSeq" id="WP_029722031.1">
    <property type="nucleotide sequence ID" value="NZ_JNVU01000014.1"/>
</dbReference>
<dbReference type="InterPro" id="IPR037185">
    <property type="entry name" value="EmrE-like"/>
</dbReference>
<feature type="transmembrane region" description="Helical" evidence="6">
    <location>
        <begin position="208"/>
        <end position="229"/>
    </location>
</feature>
<dbReference type="Pfam" id="PF00892">
    <property type="entry name" value="EamA"/>
    <property type="match status" value="2"/>
</dbReference>
<feature type="transmembrane region" description="Helical" evidence="6">
    <location>
        <begin position="241"/>
        <end position="261"/>
    </location>
</feature>
<dbReference type="Proteomes" id="UP000031419">
    <property type="component" value="Unassembled WGS sequence"/>
</dbReference>
<feature type="transmembrane region" description="Helical" evidence="6">
    <location>
        <begin position="126"/>
        <end position="143"/>
    </location>
</feature>
<keyword evidence="5 6" id="KW-0472">Membrane</keyword>
<feature type="transmembrane region" description="Helical" evidence="6">
    <location>
        <begin position="180"/>
        <end position="202"/>
    </location>
</feature>
<dbReference type="STRING" id="28042.GU90_04860"/>
<accession>A0A073BBL9</accession>
<feature type="transmembrane region" description="Helical" evidence="6">
    <location>
        <begin position="36"/>
        <end position="54"/>
    </location>
</feature>
<feature type="transmembrane region" description="Helical" evidence="6">
    <location>
        <begin position="267"/>
        <end position="283"/>
    </location>
</feature>
<dbReference type="eggNOG" id="COG0697">
    <property type="taxonomic scope" value="Bacteria"/>
</dbReference>
<dbReference type="PANTHER" id="PTHR32322">
    <property type="entry name" value="INNER MEMBRANE TRANSPORTER"/>
    <property type="match status" value="1"/>
</dbReference>
<feature type="domain" description="EamA" evidence="7">
    <location>
        <begin position="7"/>
        <end position="138"/>
    </location>
</feature>
<feature type="transmembrane region" description="Helical" evidence="6">
    <location>
        <begin position="7"/>
        <end position="24"/>
    </location>
</feature>
<evidence type="ECO:0000256" key="6">
    <source>
        <dbReference type="SAM" id="Phobius"/>
    </source>
</evidence>
<evidence type="ECO:0000256" key="4">
    <source>
        <dbReference type="ARBA" id="ARBA00022989"/>
    </source>
</evidence>
<protein>
    <submittedName>
        <fullName evidence="8">Multidrug transporter</fullName>
    </submittedName>
</protein>
<dbReference type="EMBL" id="JNVU01000014">
    <property type="protein sequence ID" value="KEI45124.1"/>
    <property type="molecule type" value="Genomic_DNA"/>
</dbReference>
<feature type="transmembrane region" description="Helical" evidence="6">
    <location>
        <begin position="149"/>
        <end position="168"/>
    </location>
</feature>
<evidence type="ECO:0000313" key="9">
    <source>
        <dbReference type="Proteomes" id="UP000031419"/>
    </source>
</evidence>
<comment type="similarity">
    <text evidence="2">Belongs to the EamA transporter family.</text>
</comment>
<evidence type="ECO:0000259" key="7">
    <source>
        <dbReference type="Pfam" id="PF00892"/>
    </source>
</evidence>
<dbReference type="Gene3D" id="1.10.3730.20">
    <property type="match status" value="1"/>
</dbReference>
<comment type="subcellular location">
    <subcellularLocation>
        <location evidence="1">Membrane</location>
        <topology evidence="1">Multi-pass membrane protein</topology>
    </subcellularLocation>
</comment>
<gene>
    <name evidence="8" type="ORF">GU90_04860</name>
</gene>
<evidence type="ECO:0000256" key="3">
    <source>
        <dbReference type="ARBA" id="ARBA00022692"/>
    </source>
</evidence>
<organism evidence="8 9">
    <name type="scientific">Saccharopolyspora rectivirgula</name>
    <dbReference type="NCBI Taxonomy" id="28042"/>
    <lineage>
        <taxon>Bacteria</taxon>
        <taxon>Bacillati</taxon>
        <taxon>Actinomycetota</taxon>
        <taxon>Actinomycetes</taxon>
        <taxon>Pseudonocardiales</taxon>
        <taxon>Pseudonocardiaceae</taxon>
        <taxon>Saccharopolyspora</taxon>
    </lineage>
</organism>
<evidence type="ECO:0000256" key="5">
    <source>
        <dbReference type="ARBA" id="ARBA00023136"/>
    </source>
</evidence>
<evidence type="ECO:0000256" key="1">
    <source>
        <dbReference type="ARBA" id="ARBA00004141"/>
    </source>
</evidence>
<keyword evidence="4 6" id="KW-1133">Transmembrane helix</keyword>
<name>A0A073BBL9_9PSEU</name>
<comment type="caution">
    <text evidence="8">The sequence shown here is derived from an EMBL/GenBank/DDBJ whole genome shotgun (WGS) entry which is preliminary data.</text>
</comment>
<dbReference type="AlphaFoldDB" id="A0A073BBL9"/>
<proteinExistence type="inferred from homology"/>
<feature type="transmembrane region" description="Helical" evidence="6">
    <location>
        <begin position="66"/>
        <end position="87"/>
    </location>
</feature>
<sequence length="315" mass="33412">MRHTSSYLRLLVLALLWGSSFLFIKVALNALSAPQIAFTRIVLGALVLLALCALRGHDLRADRSLWSRVTVAALFASALPWVLIGIGEQTIDSGLAGVLNATTPLWTVLFGLLIGQERLRPSRATGLLLGFSGVVLILAPWHSASLLQWGALACLTASASYGIAYVYIGRKLTGHGKPPVALAALQMSAAAGLAALALPIGWTQVQFSPLPLLAVGALGVFGTGAAFALNYRLIADEGATTAATVTYLAPVVSVLLGWLVLGEALNWRILLGVLVVLTGVALIRQPDDAPARRTRPHRPNRIRGYTELLTNHPMK</sequence>
<dbReference type="InterPro" id="IPR050638">
    <property type="entry name" value="AA-Vitamin_Transporters"/>
</dbReference>
<dbReference type="OrthoDB" id="5242975at2"/>
<feature type="domain" description="EamA" evidence="7">
    <location>
        <begin position="149"/>
        <end position="283"/>
    </location>
</feature>
<dbReference type="SUPFAM" id="SSF103481">
    <property type="entry name" value="Multidrug resistance efflux transporter EmrE"/>
    <property type="match status" value="2"/>
</dbReference>
<keyword evidence="3 6" id="KW-0812">Transmembrane</keyword>
<evidence type="ECO:0000256" key="2">
    <source>
        <dbReference type="ARBA" id="ARBA00007362"/>
    </source>
</evidence>
<evidence type="ECO:0000313" key="8">
    <source>
        <dbReference type="EMBL" id="KEI45124.1"/>
    </source>
</evidence>
<dbReference type="PANTHER" id="PTHR32322:SF2">
    <property type="entry name" value="EAMA DOMAIN-CONTAINING PROTEIN"/>
    <property type="match status" value="1"/>
</dbReference>
<dbReference type="InterPro" id="IPR000620">
    <property type="entry name" value="EamA_dom"/>
</dbReference>